<gene>
    <name evidence="3" type="ORF">D4L85_08415</name>
</gene>
<dbReference type="KEGG" id="chk:D4L85_08415"/>
<dbReference type="InterPro" id="IPR007621">
    <property type="entry name" value="TPM_dom"/>
</dbReference>
<feature type="domain" description="TPM" evidence="2">
    <location>
        <begin position="118"/>
        <end position="195"/>
    </location>
</feature>
<reference evidence="4" key="1">
    <citation type="submission" date="2018-09" db="EMBL/GenBank/DDBJ databases">
        <title>Chryseolinea sp. KIS68-18 isolated from soil.</title>
        <authorList>
            <person name="Weon H.-Y."/>
            <person name="Kwon S.-W."/>
            <person name="Lee S.A."/>
        </authorList>
    </citation>
    <scope>NUCLEOTIDE SEQUENCE [LARGE SCALE GENOMIC DNA]</scope>
    <source>
        <strain evidence="4">KIS68-18</strain>
    </source>
</reference>
<dbReference type="EMBL" id="CP032382">
    <property type="protein sequence ID" value="AYB30598.1"/>
    <property type="molecule type" value="Genomic_DNA"/>
</dbReference>
<keyword evidence="1" id="KW-1133">Transmembrane helix</keyword>
<accession>A0A385SNN4</accession>
<dbReference type="RefSeq" id="WP_119753903.1">
    <property type="nucleotide sequence ID" value="NZ_CP032382.1"/>
</dbReference>
<evidence type="ECO:0000313" key="4">
    <source>
        <dbReference type="Proteomes" id="UP000266183"/>
    </source>
</evidence>
<organism evidence="3 4">
    <name type="scientific">Chryseolinea soli</name>
    <dbReference type="NCBI Taxonomy" id="2321403"/>
    <lineage>
        <taxon>Bacteria</taxon>
        <taxon>Pseudomonadati</taxon>
        <taxon>Bacteroidota</taxon>
        <taxon>Cytophagia</taxon>
        <taxon>Cytophagales</taxon>
        <taxon>Fulvivirgaceae</taxon>
        <taxon>Chryseolinea</taxon>
    </lineage>
</organism>
<keyword evidence="1" id="KW-0812">Transmembrane</keyword>
<evidence type="ECO:0000259" key="2">
    <source>
        <dbReference type="Pfam" id="PF04536"/>
    </source>
</evidence>
<feature type="transmembrane region" description="Helical" evidence="1">
    <location>
        <begin position="48"/>
        <end position="68"/>
    </location>
</feature>
<dbReference type="PANTHER" id="PTHR30373">
    <property type="entry name" value="UPF0603 PROTEIN YGCG"/>
    <property type="match status" value="1"/>
</dbReference>
<protein>
    <recommendedName>
        <fullName evidence="2">TPM domain-containing protein</fullName>
    </recommendedName>
</protein>
<dbReference type="PANTHER" id="PTHR30373:SF8">
    <property type="entry name" value="BLL7265 PROTEIN"/>
    <property type="match status" value="1"/>
</dbReference>
<dbReference type="AlphaFoldDB" id="A0A385SNN4"/>
<keyword evidence="1" id="KW-0472">Membrane</keyword>
<keyword evidence="4" id="KW-1185">Reference proteome</keyword>
<dbReference type="OrthoDB" id="9786161at2"/>
<dbReference type="Gene3D" id="3.10.310.50">
    <property type="match status" value="1"/>
</dbReference>
<feature type="transmembrane region" description="Helical" evidence="1">
    <location>
        <begin position="80"/>
        <end position="100"/>
    </location>
</feature>
<dbReference type="Proteomes" id="UP000266183">
    <property type="component" value="Chromosome"/>
</dbReference>
<sequence length="220" mass="24803">MKIKERFSDQDLQRIKTAVKDAENSISGEIVPVIVERSGQYMTANYKAGIMGGSLAFILMIILDRYIISDYSNTLFYDPVFIFFVVILGGLVGGLLPNFVEALKRQLVGQVQLDQVTRQRAETAFLEEEVFNTKHRTGIMIFISFFEHEVIVMADRGISKVVEQKQWDKIVADLVGQIRAGKIVEGLEAGIKRCGEILLEKGFHKADDDVNELSDDLRID</sequence>
<proteinExistence type="predicted"/>
<evidence type="ECO:0000256" key="1">
    <source>
        <dbReference type="SAM" id="Phobius"/>
    </source>
</evidence>
<dbReference type="Pfam" id="PF04536">
    <property type="entry name" value="TPM_phosphatase"/>
    <property type="match status" value="1"/>
</dbReference>
<name>A0A385SNN4_9BACT</name>
<evidence type="ECO:0000313" key="3">
    <source>
        <dbReference type="EMBL" id="AYB30598.1"/>
    </source>
</evidence>